<evidence type="ECO:0000313" key="2">
    <source>
        <dbReference type="EMBL" id="GCD09908.1"/>
    </source>
</evidence>
<keyword evidence="3" id="KW-1185">Reference proteome</keyword>
<evidence type="ECO:0000259" key="1">
    <source>
        <dbReference type="Pfam" id="PF01966"/>
    </source>
</evidence>
<dbReference type="InterPro" id="IPR006674">
    <property type="entry name" value="HD_domain"/>
</dbReference>
<proteinExistence type="predicted"/>
<feature type="domain" description="HD" evidence="1">
    <location>
        <begin position="21"/>
        <end position="101"/>
    </location>
</feature>
<organism evidence="2 3">
    <name type="scientific">Clostridium tagluense</name>
    <dbReference type="NCBI Taxonomy" id="360422"/>
    <lineage>
        <taxon>Bacteria</taxon>
        <taxon>Bacillati</taxon>
        <taxon>Bacillota</taxon>
        <taxon>Clostridia</taxon>
        <taxon>Eubacteriales</taxon>
        <taxon>Clostridiaceae</taxon>
        <taxon>Clostridium</taxon>
    </lineage>
</organism>
<dbReference type="AlphaFoldDB" id="A0A401UK49"/>
<dbReference type="EMBL" id="BHYK01000007">
    <property type="protein sequence ID" value="GCD09908.1"/>
    <property type="molecule type" value="Genomic_DNA"/>
</dbReference>
<gene>
    <name evidence="2" type="ORF">Ctaglu_15310</name>
</gene>
<dbReference type="Pfam" id="PF01966">
    <property type="entry name" value="HD"/>
    <property type="match status" value="1"/>
</dbReference>
<dbReference type="Gene3D" id="1.10.3210.10">
    <property type="entry name" value="Hypothetical protein af1432"/>
    <property type="match status" value="1"/>
</dbReference>
<sequence>MSDRDKAEELLLKHLKNDKLIIHCYAVEAVMGALAEKLEPENKSEWEITGLLHDLDETTIDWLKNPELHGPTAVEILKAEGFGNERIYHAICAHNQLNGTKIVSKMDAAAYAGDPITGFITAIALAYPDKKLSNVKVKSIVKRMKNTRFAAGANREAMYSIVNLGIPFEEFAELSLNAMLKISDKLGL</sequence>
<dbReference type="SUPFAM" id="SSF109604">
    <property type="entry name" value="HD-domain/PDEase-like"/>
    <property type="match status" value="1"/>
</dbReference>
<dbReference type="RefSeq" id="WP_124999777.1">
    <property type="nucleotide sequence ID" value="NZ_BHYK01000007.1"/>
</dbReference>
<dbReference type="OrthoDB" id="9801160at2"/>
<comment type="caution">
    <text evidence="2">The sequence shown here is derived from an EMBL/GenBank/DDBJ whole genome shotgun (WGS) entry which is preliminary data.</text>
</comment>
<evidence type="ECO:0000313" key="3">
    <source>
        <dbReference type="Proteomes" id="UP000287872"/>
    </source>
</evidence>
<dbReference type="PANTHER" id="PTHR38659:SF1">
    <property type="entry name" value="METAL DEPENDENT PHOSPHOHYDROLASE"/>
    <property type="match status" value="1"/>
</dbReference>
<name>A0A401UK49_9CLOT</name>
<dbReference type="GO" id="GO:0016787">
    <property type="term" value="F:hydrolase activity"/>
    <property type="evidence" value="ECO:0007669"/>
    <property type="project" value="UniProtKB-KW"/>
</dbReference>
<reference evidence="2 3" key="1">
    <citation type="submission" date="2018-11" db="EMBL/GenBank/DDBJ databases">
        <title>Genome sequencing and assembly of Clostridium tagluense strain A121.</title>
        <authorList>
            <person name="Murakami T."/>
            <person name="Segawa T."/>
            <person name="Shcherbakova V.A."/>
            <person name="Mori H."/>
            <person name="Yoshimura Y."/>
        </authorList>
    </citation>
    <scope>NUCLEOTIDE SEQUENCE [LARGE SCALE GENOMIC DNA]</scope>
    <source>
        <strain evidence="2 3">A121</strain>
    </source>
</reference>
<keyword evidence="2" id="KW-0378">Hydrolase</keyword>
<dbReference type="PANTHER" id="PTHR38659">
    <property type="entry name" value="METAL-DEPENDENT PHOSPHOHYDROLASE"/>
    <property type="match status" value="1"/>
</dbReference>
<accession>A0A401UK49</accession>
<protein>
    <submittedName>
        <fullName evidence="2">Phosphohydrolase</fullName>
    </submittedName>
</protein>
<dbReference type="Proteomes" id="UP000287872">
    <property type="component" value="Unassembled WGS sequence"/>
</dbReference>